<sequence length="904" mass="97531">MIQVSRFPDPDAPGVPGSGRNWAFGVAAYAACWLVWIVIVFIAYEVIYSFFRRWRTKRPSIFPIYTSTPARKLASMTSYTTFSVLQHIRLSAFMPSRGGSLRDGLAETFYFYSQNLPTVSLLLPRAGLSLALLLAFWTPNPNVLALVGQGSSTGRDGTFFNRDGTLTAYARGVLATNVAWTVWRALVLLISWIGLWVLSGQACAGICGPRNRWEEDDLDEKNRASLYSLSDKSPHTPYYDPDAPLPWSWKEGTQTRIWDTYNFCSVLKRRSGQTFRDGAPRLPYPESPGGFEGIERLMAGVGLTPASPSSPSKHRRGVLSEELYRRPEQPVPSGSGSRVKSSPPGTAVPLDLSAALPQVAKLSTKDKHVSSSPQSAGPLKELPYPFLARGAARLSSDDKMGGKENLKVPFPPSRSTSDEVKSPSRSNSRGGADQEEDEDEEEEETETETEDTGMGTSSGDPSSSSARASTSMSSLGRPIPSRYPFHFNLPSGGDSFSHRTPPSNGRSVTSRVSQNTHSTHFSRSTASTGNRESTDYSPRSQYTSSDAASPMSAMGPRGLPMPPRHERAGVRARAGTVPAASSSSSPSVDFPRSGRQRAHTRGVSAGRSIDVTGHEFGPYGMSSSEAGSEWEGDEDEFDDSMMMEQPEPEGSQEEDEGDDVVALLSSSRAQSPRTSLRRRAGSTASLTHRRAFSLGGASGSGSGSGSSGSGSRSGSNSRTHSGSGSSSGRSRAGTTSGPVRSRTQSLLQTVSSASRSSLEMVQSTITRSRSNSTMARLDDVYTERTHSRSGSASDAMSSSITSGENNTFGHPIRRGPWYRRERMLYEENEGTSSHSHTPGAPEIREPSPYPRETSRPSLREARSDLSGNAPSLRPSESSTVRGHELDMLEPPSPSAALTVPEQRP</sequence>
<feature type="compositionally biased region" description="Acidic residues" evidence="1">
    <location>
        <begin position="628"/>
        <end position="659"/>
    </location>
</feature>
<reference evidence="3 4" key="1">
    <citation type="submission" date="2024-05" db="EMBL/GenBank/DDBJ databases">
        <title>A draft genome resource for the thread blight pathogen Marasmius tenuissimus strain MS-2.</title>
        <authorList>
            <person name="Yulfo-Soto G.E."/>
            <person name="Baruah I.K."/>
            <person name="Amoako-Attah I."/>
            <person name="Bukari Y."/>
            <person name="Meinhardt L.W."/>
            <person name="Bailey B.A."/>
            <person name="Cohen S.P."/>
        </authorList>
    </citation>
    <scope>NUCLEOTIDE SEQUENCE [LARGE SCALE GENOMIC DNA]</scope>
    <source>
        <strain evidence="3 4">MS-2</strain>
    </source>
</reference>
<gene>
    <name evidence="3" type="ORF">AAF712_005940</name>
</gene>
<feature type="compositionally biased region" description="Low complexity" evidence="1">
    <location>
        <begin position="577"/>
        <end position="588"/>
    </location>
</feature>
<name>A0ABR2ZYX1_9AGAR</name>
<feature type="compositionally biased region" description="Gly residues" evidence="1">
    <location>
        <begin position="696"/>
        <end position="708"/>
    </location>
</feature>
<feature type="transmembrane region" description="Helical" evidence="2">
    <location>
        <begin position="178"/>
        <end position="198"/>
    </location>
</feature>
<feature type="compositionally biased region" description="Low complexity" evidence="1">
    <location>
        <begin position="452"/>
        <end position="474"/>
    </location>
</feature>
<evidence type="ECO:0000256" key="2">
    <source>
        <dbReference type="SAM" id="Phobius"/>
    </source>
</evidence>
<comment type="caution">
    <text evidence="3">The sequence shown here is derived from an EMBL/GenBank/DDBJ whole genome shotgun (WGS) entry which is preliminary data.</text>
</comment>
<evidence type="ECO:0000313" key="4">
    <source>
        <dbReference type="Proteomes" id="UP001437256"/>
    </source>
</evidence>
<dbReference type="EMBL" id="JBBXMP010000030">
    <property type="protein sequence ID" value="KAL0066951.1"/>
    <property type="molecule type" value="Genomic_DNA"/>
</dbReference>
<evidence type="ECO:0008006" key="5">
    <source>
        <dbReference type="Google" id="ProtNLM"/>
    </source>
</evidence>
<keyword evidence="4" id="KW-1185">Reference proteome</keyword>
<feature type="region of interest" description="Disordered" evidence="1">
    <location>
        <begin position="395"/>
        <end position="904"/>
    </location>
</feature>
<keyword evidence="2" id="KW-1133">Transmembrane helix</keyword>
<feature type="compositionally biased region" description="Basic and acidic residues" evidence="1">
    <location>
        <begin position="852"/>
        <end position="863"/>
    </location>
</feature>
<feature type="region of interest" description="Disordered" evidence="1">
    <location>
        <begin position="301"/>
        <end position="382"/>
    </location>
</feature>
<feature type="compositionally biased region" description="Polar residues" evidence="1">
    <location>
        <begin position="498"/>
        <end position="547"/>
    </location>
</feature>
<feature type="transmembrane region" description="Helical" evidence="2">
    <location>
        <begin position="26"/>
        <end position="51"/>
    </location>
</feature>
<keyword evidence="2" id="KW-0472">Membrane</keyword>
<accession>A0ABR2ZYX1</accession>
<keyword evidence="2" id="KW-0812">Transmembrane</keyword>
<dbReference type="Proteomes" id="UP001437256">
    <property type="component" value="Unassembled WGS sequence"/>
</dbReference>
<feature type="compositionally biased region" description="Basic and acidic residues" evidence="1">
    <location>
        <begin position="776"/>
        <end position="786"/>
    </location>
</feature>
<feature type="compositionally biased region" description="Polar residues" evidence="1">
    <location>
        <begin position="332"/>
        <end position="344"/>
    </location>
</feature>
<feature type="compositionally biased region" description="Low complexity" evidence="1">
    <location>
        <begin position="788"/>
        <end position="802"/>
    </location>
</feature>
<feature type="compositionally biased region" description="Basic and acidic residues" evidence="1">
    <location>
        <begin position="395"/>
        <end position="406"/>
    </location>
</feature>
<feature type="compositionally biased region" description="Basic and acidic residues" evidence="1">
    <location>
        <begin position="318"/>
        <end position="328"/>
    </location>
</feature>
<evidence type="ECO:0000313" key="3">
    <source>
        <dbReference type="EMBL" id="KAL0066951.1"/>
    </source>
</evidence>
<feature type="compositionally biased region" description="Acidic residues" evidence="1">
    <location>
        <begin position="433"/>
        <end position="451"/>
    </location>
</feature>
<evidence type="ECO:0000256" key="1">
    <source>
        <dbReference type="SAM" id="MobiDB-lite"/>
    </source>
</evidence>
<organism evidence="3 4">
    <name type="scientific">Marasmius tenuissimus</name>
    <dbReference type="NCBI Taxonomy" id="585030"/>
    <lineage>
        <taxon>Eukaryota</taxon>
        <taxon>Fungi</taxon>
        <taxon>Dikarya</taxon>
        <taxon>Basidiomycota</taxon>
        <taxon>Agaricomycotina</taxon>
        <taxon>Agaricomycetes</taxon>
        <taxon>Agaricomycetidae</taxon>
        <taxon>Agaricales</taxon>
        <taxon>Marasmiineae</taxon>
        <taxon>Marasmiaceae</taxon>
        <taxon>Marasmius</taxon>
    </lineage>
</organism>
<protein>
    <recommendedName>
        <fullName evidence="5">Proteophosphoglycan ppg4</fullName>
    </recommendedName>
</protein>
<feature type="compositionally biased region" description="Low complexity" evidence="1">
    <location>
        <begin position="709"/>
        <end position="737"/>
    </location>
</feature>
<proteinExistence type="predicted"/>
<feature type="compositionally biased region" description="Polar residues" evidence="1">
    <location>
        <begin position="865"/>
        <end position="880"/>
    </location>
</feature>
<feature type="compositionally biased region" description="Polar residues" evidence="1">
    <location>
        <begin position="741"/>
        <end position="774"/>
    </location>
</feature>
<feature type="compositionally biased region" description="Polar residues" evidence="1">
    <location>
        <begin position="664"/>
        <end position="674"/>
    </location>
</feature>